<dbReference type="Gene3D" id="3.30.1240.10">
    <property type="match status" value="1"/>
</dbReference>
<name>A0A095ZMD8_9BACT</name>
<dbReference type="SFLD" id="SFLDG01140">
    <property type="entry name" value="C2.B:_Phosphomannomutase_and_P"/>
    <property type="match status" value="1"/>
</dbReference>
<evidence type="ECO:0000313" key="1">
    <source>
        <dbReference type="EMBL" id="KGF35935.1"/>
    </source>
</evidence>
<dbReference type="Gene3D" id="3.40.50.1000">
    <property type="entry name" value="HAD superfamily/HAD-like"/>
    <property type="match status" value="1"/>
</dbReference>
<dbReference type="Pfam" id="PF08282">
    <property type="entry name" value="Hydrolase_3"/>
    <property type="match status" value="1"/>
</dbReference>
<dbReference type="GO" id="GO:0005829">
    <property type="term" value="C:cytosol"/>
    <property type="evidence" value="ECO:0007669"/>
    <property type="project" value="TreeGrafter"/>
</dbReference>
<dbReference type="GO" id="GO:0016791">
    <property type="term" value="F:phosphatase activity"/>
    <property type="evidence" value="ECO:0007669"/>
    <property type="project" value="TreeGrafter"/>
</dbReference>
<sequence length="264" mass="29232">MKQPKIKALFFDIDGTLVSFKTHKIPASTTEALERAKANGVEIYISTGRPTPLITVLGDIEHLIDGYITSNGAYCFAHNEDICLHAISESDVKTMVEEATRQHFSCVLVGTKNLCIYQPDEKFRRIFVDMLQVKAFEQGVTIDEILKEPILQMSPFITPQQEEALMQKLTGCLSGRWHPEFTDVTSRWADKGQGLHAMARHLDFSMEETMAFGDGGNDISIIEQAAVGVAMGNGVAELKKVADYVTTSVDEDGVKNALERYGVI</sequence>
<dbReference type="PROSITE" id="PS01229">
    <property type="entry name" value="COF_2"/>
    <property type="match status" value="1"/>
</dbReference>
<dbReference type="PROSITE" id="PS01228">
    <property type="entry name" value="COF_1"/>
    <property type="match status" value="1"/>
</dbReference>
<keyword evidence="1" id="KW-0378">Hydrolase</keyword>
<dbReference type="RefSeq" id="WP_036872105.1">
    <property type="nucleotide sequence ID" value="NZ_JRNN01000034.1"/>
</dbReference>
<dbReference type="SFLD" id="SFLDG01144">
    <property type="entry name" value="C2.B.4:_PGP_Like"/>
    <property type="match status" value="1"/>
</dbReference>
<dbReference type="Proteomes" id="UP000029556">
    <property type="component" value="Unassembled WGS sequence"/>
</dbReference>
<dbReference type="PANTHER" id="PTHR10000">
    <property type="entry name" value="PHOSPHOSERINE PHOSPHATASE"/>
    <property type="match status" value="1"/>
</dbReference>
<dbReference type="InterPro" id="IPR036412">
    <property type="entry name" value="HAD-like_sf"/>
</dbReference>
<dbReference type="GO" id="GO:0000287">
    <property type="term" value="F:magnesium ion binding"/>
    <property type="evidence" value="ECO:0007669"/>
    <property type="project" value="TreeGrafter"/>
</dbReference>
<comment type="caution">
    <text evidence="1">The sequence shown here is derived from an EMBL/GenBank/DDBJ whole genome shotgun (WGS) entry which is preliminary data.</text>
</comment>
<protein>
    <submittedName>
        <fullName evidence="1">Hydrolase</fullName>
    </submittedName>
</protein>
<dbReference type="OrthoDB" id="9814970at2"/>
<gene>
    <name evidence="1" type="ORF">HMPREF2137_03495</name>
</gene>
<dbReference type="InterPro" id="IPR000150">
    <property type="entry name" value="Cof"/>
</dbReference>
<dbReference type="NCBIfam" id="TIGR01484">
    <property type="entry name" value="HAD-SF-IIB"/>
    <property type="match status" value="1"/>
</dbReference>
<dbReference type="SFLD" id="SFLDS00003">
    <property type="entry name" value="Haloacid_Dehalogenase"/>
    <property type="match status" value="1"/>
</dbReference>
<proteinExistence type="predicted"/>
<dbReference type="NCBIfam" id="TIGR00099">
    <property type="entry name" value="Cof-subfamily"/>
    <property type="match status" value="1"/>
</dbReference>
<dbReference type="EMBL" id="JRNN01000034">
    <property type="protein sequence ID" value="KGF35935.1"/>
    <property type="molecule type" value="Genomic_DNA"/>
</dbReference>
<accession>A0A095ZMD8</accession>
<dbReference type="InterPro" id="IPR023214">
    <property type="entry name" value="HAD_sf"/>
</dbReference>
<dbReference type="PANTHER" id="PTHR10000:SF25">
    <property type="entry name" value="PHOSPHATASE YKRA-RELATED"/>
    <property type="match status" value="1"/>
</dbReference>
<organism evidence="1 2">
    <name type="scientific">Hoylesella buccalis DNF00853</name>
    <dbReference type="NCBI Taxonomy" id="1401074"/>
    <lineage>
        <taxon>Bacteria</taxon>
        <taxon>Pseudomonadati</taxon>
        <taxon>Bacteroidota</taxon>
        <taxon>Bacteroidia</taxon>
        <taxon>Bacteroidales</taxon>
        <taxon>Prevotellaceae</taxon>
        <taxon>Hoylesella</taxon>
    </lineage>
</organism>
<dbReference type="SUPFAM" id="SSF56784">
    <property type="entry name" value="HAD-like"/>
    <property type="match status" value="1"/>
</dbReference>
<dbReference type="InterPro" id="IPR006379">
    <property type="entry name" value="HAD-SF_hydro_IIB"/>
</dbReference>
<evidence type="ECO:0000313" key="2">
    <source>
        <dbReference type="Proteomes" id="UP000029556"/>
    </source>
</evidence>
<reference evidence="1 2" key="1">
    <citation type="submission" date="2014-07" db="EMBL/GenBank/DDBJ databases">
        <authorList>
            <person name="McCorrison J."/>
            <person name="Sanka R."/>
            <person name="Torralba M."/>
            <person name="Gillis M."/>
            <person name="Haft D.H."/>
            <person name="Methe B."/>
            <person name="Sutton G."/>
            <person name="Nelson K.E."/>
        </authorList>
    </citation>
    <scope>NUCLEOTIDE SEQUENCE [LARGE SCALE GENOMIC DNA]</scope>
    <source>
        <strain evidence="1 2">DNF00853</strain>
    </source>
</reference>
<dbReference type="AlphaFoldDB" id="A0A095ZMD8"/>